<accession>A0A4R2I910</accession>
<evidence type="ECO:0000313" key="6">
    <source>
        <dbReference type="EMBL" id="TCO40637.1"/>
    </source>
</evidence>
<keyword evidence="4 5" id="KW-0472">Membrane</keyword>
<dbReference type="GO" id="GO:0016020">
    <property type="term" value="C:membrane"/>
    <property type="evidence" value="ECO:0007669"/>
    <property type="project" value="UniProtKB-SubCell"/>
</dbReference>
<feature type="transmembrane region" description="Helical" evidence="5">
    <location>
        <begin position="49"/>
        <end position="70"/>
    </location>
</feature>
<sequence length="131" mass="13876">MTESVDMNIFLWIVAGLLAAAFLAAGLTKLTQDRRKLIANPNMAWTQDFSARTIKLIGTAETLGALGLILPGAFDIAPILVPLAATGLAVIMIGAIITHARRKEPQAIAINAVLLILAVPVAIFRFGPNSF</sequence>
<evidence type="ECO:0000313" key="7">
    <source>
        <dbReference type="Proteomes" id="UP000295573"/>
    </source>
</evidence>
<feature type="transmembrane region" description="Helical" evidence="5">
    <location>
        <begin position="76"/>
        <end position="96"/>
    </location>
</feature>
<evidence type="ECO:0000256" key="1">
    <source>
        <dbReference type="ARBA" id="ARBA00004141"/>
    </source>
</evidence>
<keyword evidence="3 5" id="KW-1133">Transmembrane helix</keyword>
<keyword evidence="2 5" id="KW-0812">Transmembrane</keyword>
<evidence type="ECO:0000256" key="4">
    <source>
        <dbReference type="ARBA" id="ARBA00023136"/>
    </source>
</evidence>
<feature type="transmembrane region" description="Helical" evidence="5">
    <location>
        <begin position="108"/>
        <end position="127"/>
    </location>
</feature>
<comment type="caution">
    <text evidence="6">The sequence shown here is derived from an EMBL/GenBank/DDBJ whole genome shotgun (WGS) entry which is preliminary data.</text>
</comment>
<organism evidence="6 7">
    <name type="scientific">Kribbella antiqua</name>
    <dbReference type="NCBI Taxonomy" id="2512217"/>
    <lineage>
        <taxon>Bacteria</taxon>
        <taxon>Bacillati</taxon>
        <taxon>Actinomycetota</taxon>
        <taxon>Actinomycetes</taxon>
        <taxon>Propionibacteriales</taxon>
        <taxon>Kribbellaceae</taxon>
        <taxon>Kribbella</taxon>
    </lineage>
</organism>
<protein>
    <submittedName>
        <fullName evidence="6">DoxX-like protein</fullName>
    </submittedName>
</protein>
<name>A0A4R2I910_9ACTN</name>
<keyword evidence="7" id="KW-1185">Reference proteome</keyword>
<dbReference type="Proteomes" id="UP000295573">
    <property type="component" value="Unassembled WGS sequence"/>
</dbReference>
<evidence type="ECO:0000256" key="3">
    <source>
        <dbReference type="ARBA" id="ARBA00022989"/>
    </source>
</evidence>
<evidence type="ECO:0000256" key="5">
    <source>
        <dbReference type="SAM" id="Phobius"/>
    </source>
</evidence>
<comment type="subcellular location">
    <subcellularLocation>
        <location evidence="1">Membrane</location>
        <topology evidence="1">Multi-pass membrane protein</topology>
    </subcellularLocation>
</comment>
<dbReference type="InterPro" id="IPR032808">
    <property type="entry name" value="DoxX"/>
</dbReference>
<reference evidence="6 7" key="1">
    <citation type="journal article" date="2015" name="Stand. Genomic Sci.">
        <title>Genomic Encyclopedia of Bacterial and Archaeal Type Strains, Phase III: the genomes of soil and plant-associated and newly described type strains.</title>
        <authorList>
            <person name="Whitman W.B."/>
            <person name="Woyke T."/>
            <person name="Klenk H.P."/>
            <person name="Zhou Y."/>
            <person name="Lilburn T.G."/>
            <person name="Beck B.J."/>
            <person name="De Vos P."/>
            <person name="Vandamme P."/>
            <person name="Eisen J.A."/>
            <person name="Garrity G."/>
            <person name="Hugenholtz P."/>
            <person name="Kyrpides N.C."/>
        </authorList>
    </citation>
    <scope>NUCLEOTIDE SEQUENCE [LARGE SCALE GENOMIC DNA]</scope>
    <source>
        <strain evidence="6 7">VKM Ac-2541</strain>
    </source>
</reference>
<dbReference type="Pfam" id="PF13564">
    <property type="entry name" value="DoxX_2"/>
    <property type="match status" value="1"/>
</dbReference>
<evidence type="ECO:0000256" key="2">
    <source>
        <dbReference type="ARBA" id="ARBA00022692"/>
    </source>
</evidence>
<dbReference type="EMBL" id="SLWR01000017">
    <property type="protein sequence ID" value="TCO40637.1"/>
    <property type="molecule type" value="Genomic_DNA"/>
</dbReference>
<dbReference type="RefSeq" id="WP_241996552.1">
    <property type="nucleotide sequence ID" value="NZ_SLWR01000017.1"/>
</dbReference>
<dbReference type="AlphaFoldDB" id="A0A4R2I910"/>
<feature type="transmembrane region" description="Helical" evidence="5">
    <location>
        <begin position="6"/>
        <end position="28"/>
    </location>
</feature>
<proteinExistence type="predicted"/>
<gene>
    <name evidence="6" type="ORF">EV646_117178</name>
</gene>